<proteinExistence type="predicted"/>
<dbReference type="InterPro" id="IPR001525">
    <property type="entry name" value="C5_MeTfrase"/>
</dbReference>
<dbReference type="GO" id="GO:0003886">
    <property type="term" value="F:DNA (cytosine-5-)-methyltransferase activity"/>
    <property type="evidence" value="ECO:0007669"/>
    <property type="project" value="UniProtKB-EC"/>
</dbReference>
<dbReference type="InterPro" id="IPR031303">
    <property type="entry name" value="C5_meth_CS"/>
</dbReference>
<name>A0A0M2UWN6_9BACT</name>
<dbReference type="GO" id="GO:0009307">
    <property type="term" value="P:DNA restriction-modification system"/>
    <property type="evidence" value="ECO:0007669"/>
    <property type="project" value="UniProtKB-KW"/>
</dbReference>
<evidence type="ECO:0000256" key="6">
    <source>
        <dbReference type="ARBA" id="ARBA00047422"/>
    </source>
</evidence>
<dbReference type="SUPFAM" id="SSF53335">
    <property type="entry name" value="S-adenosyl-L-methionine-dependent methyltransferases"/>
    <property type="match status" value="1"/>
</dbReference>
<dbReference type="PATRIC" id="fig|380242.3.peg.1366"/>
<sequence length="160" mass="18997">MRVFQKAKVLRNGIDVLTQHVTRPHTEQDKEIYRIVVEKWERERERERLNYNDLPETLKTHENRDAFLDRFKVVADNMPYSQTVVAHIAKDGHYYIHPDIEQNRSISVREAARLQSFPDDYYFEGIKEGQNRTAAFKQIGNAVPPLMVEKIARKLVRYLK</sequence>
<comment type="catalytic activity">
    <reaction evidence="6">
        <text>a 2'-deoxycytidine in DNA + S-adenosyl-L-methionine = a 5-methyl-2'-deoxycytidine in DNA + S-adenosyl-L-homocysteine + H(+)</text>
        <dbReference type="Rhea" id="RHEA:13681"/>
        <dbReference type="Rhea" id="RHEA-COMP:11369"/>
        <dbReference type="Rhea" id="RHEA-COMP:11370"/>
        <dbReference type="ChEBI" id="CHEBI:15378"/>
        <dbReference type="ChEBI" id="CHEBI:57856"/>
        <dbReference type="ChEBI" id="CHEBI:59789"/>
        <dbReference type="ChEBI" id="CHEBI:85452"/>
        <dbReference type="ChEBI" id="CHEBI:85454"/>
        <dbReference type="EC" id="2.1.1.37"/>
    </reaction>
</comment>
<comment type="caution">
    <text evidence="7">The sequence shown here is derived from an EMBL/GenBank/DDBJ whole genome shotgun (WGS) entry which is preliminary data.</text>
</comment>
<protein>
    <recommendedName>
        <fullName evidence="1">DNA (cytosine-5-)-methyltransferase</fullName>
        <ecNumber evidence="1">2.1.1.37</ecNumber>
    </recommendedName>
</protein>
<dbReference type="GO" id="GO:0044027">
    <property type="term" value="P:negative regulation of gene expression via chromosomal CpG island methylation"/>
    <property type="evidence" value="ECO:0007669"/>
    <property type="project" value="TreeGrafter"/>
</dbReference>
<evidence type="ECO:0000313" key="7">
    <source>
        <dbReference type="EMBL" id="KKO20247.1"/>
    </source>
</evidence>
<dbReference type="EMBL" id="LAQJ01000121">
    <property type="protein sequence ID" value="KKO20247.1"/>
    <property type="molecule type" value="Genomic_DNA"/>
</dbReference>
<organism evidence="7 8">
    <name type="scientific">Candidatus Brocadia fulgida</name>
    <dbReference type="NCBI Taxonomy" id="380242"/>
    <lineage>
        <taxon>Bacteria</taxon>
        <taxon>Pseudomonadati</taxon>
        <taxon>Planctomycetota</taxon>
        <taxon>Candidatus Brocadiia</taxon>
        <taxon>Candidatus Brocadiales</taxon>
        <taxon>Candidatus Brocadiaceae</taxon>
        <taxon>Candidatus Brocadia</taxon>
    </lineage>
</organism>
<dbReference type="InterPro" id="IPR029063">
    <property type="entry name" value="SAM-dependent_MTases_sf"/>
</dbReference>
<dbReference type="Gene3D" id="3.90.120.10">
    <property type="entry name" value="DNA Methylase, subunit A, domain 2"/>
    <property type="match status" value="1"/>
</dbReference>
<dbReference type="InterPro" id="IPR050390">
    <property type="entry name" value="C5-Methyltransferase"/>
</dbReference>
<dbReference type="PROSITE" id="PS00095">
    <property type="entry name" value="C5_MTASE_2"/>
    <property type="match status" value="1"/>
</dbReference>
<keyword evidence="2 7" id="KW-0489">Methyltransferase</keyword>
<evidence type="ECO:0000256" key="2">
    <source>
        <dbReference type="ARBA" id="ARBA00022603"/>
    </source>
</evidence>
<keyword evidence="8" id="KW-1185">Reference proteome</keyword>
<dbReference type="GO" id="GO:0032259">
    <property type="term" value="P:methylation"/>
    <property type="evidence" value="ECO:0007669"/>
    <property type="project" value="UniProtKB-KW"/>
</dbReference>
<evidence type="ECO:0000256" key="3">
    <source>
        <dbReference type="ARBA" id="ARBA00022679"/>
    </source>
</evidence>
<dbReference type="GO" id="GO:0003677">
    <property type="term" value="F:DNA binding"/>
    <property type="evidence" value="ECO:0007669"/>
    <property type="project" value="TreeGrafter"/>
</dbReference>
<evidence type="ECO:0000256" key="5">
    <source>
        <dbReference type="ARBA" id="ARBA00022747"/>
    </source>
</evidence>
<evidence type="ECO:0000256" key="1">
    <source>
        <dbReference type="ARBA" id="ARBA00011975"/>
    </source>
</evidence>
<evidence type="ECO:0000313" key="8">
    <source>
        <dbReference type="Proteomes" id="UP000034954"/>
    </source>
</evidence>
<evidence type="ECO:0000256" key="4">
    <source>
        <dbReference type="ARBA" id="ARBA00022691"/>
    </source>
</evidence>
<dbReference type="Pfam" id="PF00145">
    <property type="entry name" value="DNA_methylase"/>
    <property type="match status" value="1"/>
</dbReference>
<keyword evidence="3 7" id="KW-0808">Transferase</keyword>
<keyword evidence="5" id="KW-0680">Restriction system</keyword>
<dbReference type="PANTHER" id="PTHR10629">
    <property type="entry name" value="CYTOSINE-SPECIFIC METHYLTRANSFERASE"/>
    <property type="match status" value="1"/>
</dbReference>
<dbReference type="Proteomes" id="UP000034954">
    <property type="component" value="Unassembled WGS sequence"/>
</dbReference>
<dbReference type="AlphaFoldDB" id="A0A0M2UWN6"/>
<accession>A0A0M2UWN6</accession>
<keyword evidence="4" id="KW-0949">S-adenosyl-L-methionine</keyword>
<gene>
    <name evidence="7" type="primary">dcm_3</name>
    <name evidence="7" type="ORF">BROFUL_01098</name>
</gene>
<reference evidence="7 8" key="1">
    <citation type="journal article" date="2013" name="BMC Microbiol.">
        <title>Identification of the type II cytochrome c maturation pathway in anammox bacteria by comparative genomics.</title>
        <authorList>
            <person name="Ferousi C."/>
            <person name="Speth D.R."/>
            <person name="Reimann J."/>
            <person name="Op den Camp H.J."/>
            <person name="Allen J.W."/>
            <person name="Keltjens J.T."/>
            <person name="Jetten M.S."/>
        </authorList>
    </citation>
    <scope>NUCLEOTIDE SEQUENCE [LARGE SCALE GENOMIC DNA]</scope>
    <source>
        <strain evidence="7">RU1</strain>
    </source>
</reference>
<dbReference type="EC" id="2.1.1.37" evidence="1"/>
<dbReference type="PANTHER" id="PTHR10629:SF52">
    <property type="entry name" value="DNA (CYTOSINE-5)-METHYLTRANSFERASE 1"/>
    <property type="match status" value="1"/>
</dbReference>